<evidence type="ECO:0000313" key="2">
    <source>
        <dbReference type="EMBL" id="SJL13955.1"/>
    </source>
</evidence>
<dbReference type="AlphaFoldDB" id="A0A284RYW3"/>
<organism evidence="2 3">
    <name type="scientific">Armillaria ostoyae</name>
    <name type="common">Armillaria root rot fungus</name>
    <dbReference type="NCBI Taxonomy" id="47428"/>
    <lineage>
        <taxon>Eukaryota</taxon>
        <taxon>Fungi</taxon>
        <taxon>Dikarya</taxon>
        <taxon>Basidiomycota</taxon>
        <taxon>Agaricomycotina</taxon>
        <taxon>Agaricomycetes</taxon>
        <taxon>Agaricomycetidae</taxon>
        <taxon>Agaricales</taxon>
        <taxon>Marasmiineae</taxon>
        <taxon>Physalacriaceae</taxon>
        <taxon>Armillaria</taxon>
    </lineage>
</organism>
<keyword evidence="3" id="KW-1185">Reference proteome</keyword>
<keyword evidence="1" id="KW-0732">Signal</keyword>
<gene>
    <name evidence="2" type="ORF">ARMOST_17407</name>
</gene>
<accession>A0A284RYW3</accession>
<evidence type="ECO:0000313" key="3">
    <source>
        <dbReference type="Proteomes" id="UP000219338"/>
    </source>
</evidence>
<feature type="signal peptide" evidence="1">
    <location>
        <begin position="1"/>
        <end position="17"/>
    </location>
</feature>
<dbReference type="Proteomes" id="UP000219338">
    <property type="component" value="Unassembled WGS sequence"/>
</dbReference>
<protein>
    <recommendedName>
        <fullName evidence="4">Secreted protein</fullName>
    </recommendedName>
</protein>
<evidence type="ECO:0008006" key="4">
    <source>
        <dbReference type="Google" id="ProtNLM"/>
    </source>
</evidence>
<reference evidence="3" key="1">
    <citation type="journal article" date="2017" name="Nat. Ecol. Evol.">
        <title>Genome expansion and lineage-specific genetic innovations in the forest pathogenic fungi Armillaria.</title>
        <authorList>
            <person name="Sipos G."/>
            <person name="Prasanna A.N."/>
            <person name="Walter M.C."/>
            <person name="O'Connor E."/>
            <person name="Balint B."/>
            <person name="Krizsan K."/>
            <person name="Kiss B."/>
            <person name="Hess J."/>
            <person name="Varga T."/>
            <person name="Slot J."/>
            <person name="Riley R."/>
            <person name="Boka B."/>
            <person name="Rigling D."/>
            <person name="Barry K."/>
            <person name="Lee J."/>
            <person name="Mihaltcheva S."/>
            <person name="LaButti K."/>
            <person name="Lipzen A."/>
            <person name="Waldron R."/>
            <person name="Moloney N.M."/>
            <person name="Sperisen C."/>
            <person name="Kredics L."/>
            <person name="Vagvoelgyi C."/>
            <person name="Patrignani A."/>
            <person name="Fitzpatrick D."/>
            <person name="Nagy I."/>
            <person name="Doyle S."/>
            <person name="Anderson J.B."/>
            <person name="Grigoriev I.V."/>
            <person name="Gueldener U."/>
            <person name="Muensterkoetter M."/>
            <person name="Nagy L.G."/>
        </authorList>
    </citation>
    <scope>NUCLEOTIDE SEQUENCE [LARGE SCALE GENOMIC DNA]</scope>
    <source>
        <strain evidence="3">C18/9</strain>
    </source>
</reference>
<proteinExistence type="predicted"/>
<feature type="chain" id="PRO_5012673406" description="Secreted protein" evidence="1">
    <location>
        <begin position="18"/>
        <end position="82"/>
    </location>
</feature>
<sequence length="82" mass="9418">MTHILLLLYSFFLPCREFDVSIQCFCSHCVRNLTAHLPGLNTASPVRMSQHLDKINRWWTAMQTQLQPYNTSGILTSRAGVH</sequence>
<name>A0A284RYW3_ARMOS</name>
<dbReference type="EMBL" id="FUEG01000022">
    <property type="protein sequence ID" value="SJL13955.1"/>
    <property type="molecule type" value="Genomic_DNA"/>
</dbReference>
<evidence type="ECO:0000256" key="1">
    <source>
        <dbReference type="SAM" id="SignalP"/>
    </source>
</evidence>